<keyword evidence="1" id="KW-1133">Transmembrane helix</keyword>
<dbReference type="Proteomes" id="UP000620596">
    <property type="component" value="Unassembled WGS sequence"/>
</dbReference>
<evidence type="ECO:0000313" key="3">
    <source>
        <dbReference type="Proteomes" id="UP000620596"/>
    </source>
</evidence>
<evidence type="ECO:0000256" key="1">
    <source>
        <dbReference type="SAM" id="Phobius"/>
    </source>
</evidence>
<dbReference type="EMBL" id="BMIG01000001">
    <property type="protein sequence ID" value="GGA87294.1"/>
    <property type="molecule type" value="Genomic_DNA"/>
</dbReference>
<dbReference type="AlphaFoldDB" id="A0A916S8T6"/>
<proteinExistence type="predicted"/>
<sequence>MPHLTPPYNHSVPTTPSSRPLWARLAAWLGCLAVFAALIAPVSMLAEDVRTGQLGGLCSATGSGQPGSDDASSANGHCDLCGSAGLALPPLAQSGSRSATVMAMALVFEDAVRSASSPGLPFSRGPPAL</sequence>
<reference evidence="2" key="1">
    <citation type="journal article" date="2014" name="Int. J. Syst. Evol. Microbiol.">
        <title>Complete genome sequence of Corynebacterium casei LMG S-19264T (=DSM 44701T), isolated from a smear-ripened cheese.</title>
        <authorList>
            <consortium name="US DOE Joint Genome Institute (JGI-PGF)"/>
            <person name="Walter F."/>
            <person name="Albersmeier A."/>
            <person name="Kalinowski J."/>
            <person name="Ruckert C."/>
        </authorList>
    </citation>
    <scope>NUCLEOTIDE SEQUENCE</scope>
    <source>
        <strain evidence="2">CGMCC 1.15322</strain>
    </source>
</reference>
<keyword evidence="3" id="KW-1185">Reference proteome</keyword>
<feature type="transmembrane region" description="Helical" evidence="1">
    <location>
        <begin position="25"/>
        <end position="46"/>
    </location>
</feature>
<comment type="caution">
    <text evidence="2">The sequence shown here is derived from an EMBL/GenBank/DDBJ whole genome shotgun (WGS) entry which is preliminary data.</text>
</comment>
<evidence type="ECO:0008006" key="4">
    <source>
        <dbReference type="Google" id="ProtNLM"/>
    </source>
</evidence>
<evidence type="ECO:0000313" key="2">
    <source>
        <dbReference type="EMBL" id="GGA87294.1"/>
    </source>
</evidence>
<keyword evidence="1" id="KW-0812">Transmembrane</keyword>
<name>A0A916S8T6_9BURK</name>
<protein>
    <recommendedName>
        <fullName evidence="4">DUF2946 domain-containing protein</fullName>
    </recommendedName>
</protein>
<dbReference type="InterPro" id="IPR021333">
    <property type="entry name" value="DUF2946"/>
</dbReference>
<gene>
    <name evidence="2" type="ORF">GCM10011496_04970</name>
</gene>
<dbReference type="Pfam" id="PF11162">
    <property type="entry name" value="DUF2946"/>
    <property type="match status" value="1"/>
</dbReference>
<keyword evidence="1" id="KW-0472">Membrane</keyword>
<organism evidence="2 3">
    <name type="scientific">Polaromonas eurypsychrophila</name>
    <dbReference type="NCBI Taxonomy" id="1614635"/>
    <lineage>
        <taxon>Bacteria</taxon>
        <taxon>Pseudomonadati</taxon>
        <taxon>Pseudomonadota</taxon>
        <taxon>Betaproteobacteria</taxon>
        <taxon>Burkholderiales</taxon>
        <taxon>Comamonadaceae</taxon>
        <taxon>Polaromonas</taxon>
    </lineage>
</organism>
<accession>A0A916S8T6</accession>
<reference evidence="2" key="2">
    <citation type="submission" date="2020-09" db="EMBL/GenBank/DDBJ databases">
        <authorList>
            <person name="Sun Q."/>
            <person name="Zhou Y."/>
        </authorList>
    </citation>
    <scope>NUCLEOTIDE SEQUENCE</scope>
    <source>
        <strain evidence="2">CGMCC 1.15322</strain>
    </source>
</reference>